<evidence type="ECO:0000313" key="3">
    <source>
        <dbReference type="EMBL" id="STY70236.1"/>
    </source>
</evidence>
<feature type="binding site" evidence="2">
    <location>
        <begin position="8"/>
        <end position="15"/>
    </location>
    <ligand>
        <name>substrate</name>
    </ligand>
</feature>
<feature type="binding site" evidence="2">
    <location>
        <position position="58"/>
    </location>
    <ligand>
        <name>substrate</name>
    </ligand>
</feature>
<name>A0A378NQU0_9FIRM</name>
<organism evidence="3 4">
    <name type="scientific">Megamonas hypermegale</name>
    <dbReference type="NCBI Taxonomy" id="158847"/>
    <lineage>
        <taxon>Bacteria</taxon>
        <taxon>Bacillati</taxon>
        <taxon>Bacillota</taxon>
        <taxon>Negativicutes</taxon>
        <taxon>Selenomonadales</taxon>
        <taxon>Selenomonadaceae</taxon>
        <taxon>Megamonas</taxon>
    </lineage>
</organism>
<dbReference type="RefSeq" id="WP_115150951.1">
    <property type="nucleotide sequence ID" value="NZ_UGPP01000001.1"/>
</dbReference>
<dbReference type="InterPro" id="IPR050275">
    <property type="entry name" value="PGM_Phosphatase"/>
</dbReference>
<gene>
    <name evidence="3" type="primary">cobC</name>
    <name evidence="3" type="ORF">NCTC10571_00354</name>
</gene>
<dbReference type="PANTHER" id="PTHR48100:SF59">
    <property type="entry name" value="ADENOSYLCOBALAMIN_ALPHA-RIBAZOLE PHOSPHATASE"/>
    <property type="match status" value="1"/>
</dbReference>
<dbReference type="CDD" id="cd07067">
    <property type="entry name" value="HP_PGM_like"/>
    <property type="match status" value="1"/>
</dbReference>
<dbReference type="Pfam" id="PF00300">
    <property type="entry name" value="His_Phos_1"/>
    <property type="match status" value="1"/>
</dbReference>
<dbReference type="AlphaFoldDB" id="A0A378NQU0"/>
<evidence type="ECO:0000256" key="1">
    <source>
        <dbReference type="PIRSR" id="PIRSR613078-1"/>
    </source>
</evidence>
<feature type="active site" description="Tele-phosphohistidine intermediate" evidence="1">
    <location>
        <position position="9"/>
    </location>
</feature>
<dbReference type="InterPro" id="IPR013078">
    <property type="entry name" value="His_Pase_superF_clade-1"/>
</dbReference>
<dbReference type="GO" id="GO:0043755">
    <property type="term" value="F:alpha-ribazole phosphatase activity"/>
    <property type="evidence" value="ECO:0007669"/>
    <property type="project" value="UniProtKB-EC"/>
</dbReference>
<dbReference type="Gene3D" id="3.40.50.1240">
    <property type="entry name" value="Phosphoglycerate mutase-like"/>
    <property type="match status" value="1"/>
</dbReference>
<keyword evidence="3" id="KW-0378">Hydrolase</keyword>
<dbReference type="SUPFAM" id="SSF53254">
    <property type="entry name" value="Phosphoglycerate mutase-like"/>
    <property type="match status" value="1"/>
</dbReference>
<evidence type="ECO:0000256" key="2">
    <source>
        <dbReference type="PIRSR" id="PIRSR613078-2"/>
    </source>
</evidence>
<feature type="active site" description="Proton donor/acceptor" evidence="1">
    <location>
        <position position="82"/>
    </location>
</feature>
<reference evidence="3 4" key="1">
    <citation type="submission" date="2018-06" db="EMBL/GenBank/DDBJ databases">
        <authorList>
            <consortium name="Pathogen Informatics"/>
            <person name="Doyle S."/>
        </authorList>
    </citation>
    <scope>NUCLEOTIDE SEQUENCE [LARGE SCALE GENOMIC DNA]</scope>
    <source>
        <strain evidence="3 4">NCTC10571</strain>
    </source>
</reference>
<protein>
    <submittedName>
        <fullName evidence="3">Alpha-ribazole phosphatase</fullName>
        <ecNumber evidence="3">3.1.3.73</ecNumber>
    </submittedName>
</protein>
<accession>A0A378NQU0</accession>
<dbReference type="EC" id="3.1.3.73" evidence="3"/>
<sequence length="212" mass="24025">MTKLILIRHGRTLWNSSGKFQGQSDIELSQEGISQAEKLAENFPVTHIDRVYSSNLKRAYITGEIIAKKFNVPIIKDKRLCEVSFGSWEGLTYDEIHEKWPNEIETMFSTPDVLTMPEGESFAQVQKRGVEALLDIVNKHPDETIAITAHGGILRTLLAYALHMPLRYIWTLRQDNTAVNIVAFYGDKINVELLNSTAHLSLTQLPKLGRFS</sequence>
<dbReference type="InterPro" id="IPR029033">
    <property type="entry name" value="His_PPase_superfam"/>
</dbReference>
<evidence type="ECO:0000313" key="4">
    <source>
        <dbReference type="Proteomes" id="UP000255234"/>
    </source>
</evidence>
<dbReference type="SMART" id="SM00855">
    <property type="entry name" value="PGAM"/>
    <property type="match status" value="1"/>
</dbReference>
<dbReference type="Proteomes" id="UP000255234">
    <property type="component" value="Unassembled WGS sequence"/>
</dbReference>
<dbReference type="EMBL" id="UGPP01000001">
    <property type="protein sequence ID" value="STY70236.1"/>
    <property type="molecule type" value="Genomic_DNA"/>
</dbReference>
<proteinExistence type="predicted"/>
<dbReference type="PANTHER" id="PTHR48100">
    <property type="entry name" value="BROAD-SPECIFICITY PHOSPHATASE YOR283W-RELATED"/>
    <property type="match status" value="1"/>
</dbReference>
<dbReference type="GO" id="GO:0005737">
    <property type="term" value="C:cytoplasm"/>
    <property type="evidence" value="ECO:0007669"/>
    <property type="project" value="TreeGrafter"/>
</dbReference>